<dbReference type="GO" id="GO:0009279">
    <property type="term" value="C:cell outer membrane"/>
    <property type="evidence" value="ECO:0007669"/>
    <property type="project" value="UniProtKB-SubCell"/>
</dbReference>
<sequence>MNGGNFAALVSLKVPLTHWGEFRNNLKKAQIKTDISRIKKEEIAEQMYLEATMQYNKVKESLLEVKLTKAMVERAQENMDVCKDRYEAGMETLASYLEAQTTLYKCRSEYISSQTNLNFNITTYKKAAGHTCPIPRIN</sequence>
<dbReference type="EMBL" id="VSSQ01012776">
    <property type="protein sequence ID" value="MPM50016.1"/>
    <property type="molecule type" value="Genomic_DNA"/>
</dbReference>
<evidence type="ECO:0000256" key="2">
    <source>
        <dbReference type="ARBA" id="ARBA00022448"/>
    </source>
</evidence>
<evidence type="ECO:0000256" key="1">
    <source>
        <dbReference type="ARBA" id="ARBA00004442"/>
    </source>
</evidence>
<dbReference type="InterPro" id="IPR003423">
    <property type="entry name" value="OMP_efflux"/>
</dbReference>
<keyword evidence="2" id="KW-0813">Transport</keyword>
<dbReference type="Pfam" id="PF02321">
    <property type="entry name" value="OEP"/>
    <property type="match status" value="1"/>
</dbReference>
<keyword evidence="5" id="KW-0472">Membrane</keyword>
<evidence type="ECO:0000256" key="5">
    <source>
        <dbReference type="ARBA" id="ARBA00023136"/>
    </source>
</evidence>
<keyword evidence="4" id="KW-0812">Transmembrane</keyword>
<reference evidence="7" key="1">
    <citation type="submission" date="2019-08" db="EMBL/GenBank/DDBJ databases">
        <authorList>
            <person name="Kucharzyk K."/>
            <person name="Murdoch R.W."/>
            <person name="Higgins S."/>
            <person name="Loffler F."/>
        </authorList>
    </citation>
    <scope>NUCLEOTIDE SEQUENCE</scope>
</reference>
<accession>A0A645AAS0</accession>
<proteinExistence type="predicted"/>
<name>A0A645AAS0_9ZZZZ</name>
<evidence type="ECO:0000256" key="4">
    <source>
        <dbReference type="ARBA" id="ARBA00022692"/>
    </source>
</evidence>
<dbReference type="SUPFAM" id="SSF56954">
    <property type="entry name" value="Outer membrane efflux proteins (OEP)"/>
    <property type="match status" value="1"/>
</dbReference>
<dbReference type="Gene3D" id="1.20.1600.10">
    <property type="entry name" value="Outer membrane efflux proteins (OEP)"/>
    <property type="match status" value="1"/>
</dbReference>
<evidence type="ECO:0000313" key="7">
    <source>
        <dbReference type="EMBL" id="MPM50016.1"/>
    </source>
</evidence>
<dbReference type="GO" id="GO:0015288">
    <property type="term" value="F:porin activity"/>
    <property type="evidence" value="ECO:0007669"/>
    <property type="project" value="TreeGrafter"/>
</dbReference>
<evidence type="ECO:0000256" key="3">
    <source>
        <dbReference type="ARBA" id="ARBA00022452"/>
    </source>
</evidence>
<dbReference type="PANTHER" id="PTHR30026:SF20">
    <property type="entry name" value="OUTER MEMBRANE PROTEIN TOLC"/>
    <property type="match status" value="1"/>
</dbReference>
<dbReference type="GO" id="GO:0015562">
    <property type="term" value="F:efflux transmembrane transporter activity"/>
    <property type="evidence" value="ECO:0007669"/>
    <property type="project" value="InterPro"/>
</dbReference>
<comment type="subcellular location">
    <subcellularLocation>
        <location evidence="1">Cell outer membrane</location>
    </subcellularLocation>
</comment>
<evidence type="ECO:0008006" key="8">
    <source>
        <dbReference type="Google" id="ProtNLM"/>
    </source>
</evidence>
<dbReference type="AlphaFoldDB" id="A0A645AAS0"/>
<gene>
    <name evidence="7" type="ORF">SDC9_96750</name>
</gene>
<dbReference type="PANTHER" id="PTHR30026">
    <property type="entry name" value="OUTER MEMBRANE PROTEIN TOLC"/>
    <property type="match status" value="1"/>
</dbReference>
<dbReference type="InterPro" id="IPR051906">
    <property type="entry name" value="TolC-like"/>
</dbReference>
<dbReference type="GO" id="GO:1990281">
    <property type="term" value="C:efflux pump complex"/>
    <property type="evidence" value="ECO:0007669"/>
    <property type="project" value="TreeGrafter"/>
</dbReference>
<keyword evidence="3" id="KW-1134">Transmembrane beta strand</keyword>
<keyword evidence="6" id="KW-0998">Cell outer membrane</keyword>
<comment type="caution">
    <text evidence="7">The sequence shown here is derived from an EMBL/GenBank/DDBJ whole genome shotgun (WGS) entry which is preliminary data.</text>
</comment>
<protein>
    <recommendedName>
        <fullName evidence="8">Outer membrane efflux protein</fullName>
    </recommendedName>
</protein>
<evidence type="ECO:0000256" key="6">
    <source>
        <dbReference type="ARBA" id="ARBA00023237"/>
    </source>
</evidence>
<organism evidence="7">
    <name type="scientific">bioreactor metagenome</name>
    <dbReference type="NCBI Taxonomy" id="1076179"/>
    <lineage>
        <taxon>unclassified sequences</taxon>
        <taxon>metagenomes</taxon>
        <taxon>ecological metagenomes</taxon>
    </lineage>
</organism>